<feature type="chain" id="PRO_5035147948" evidence="3">
    <location>
        <begin position="25"/>
        <end position="433"/>
    </location>
</feature>
<dbReference type="Pfam" id="PF00089">
    <property type="entry name" value="Trypsin"/>
    <property type="match status" value="1"/>
</dbReference>
<comment type="similarity">
    <text evidence="2">Belongs to the peptidase S1 family. CLIP subfamily.</text>
</comment>
<dbReference type="FunFam" id="2.40.10.10:FF:000002">
    <property type="entry name" value="Transmembrane protease serine"/>
    <property type="match status" value="1"/>
</dbReference>
<sequence>MSPASPPRWVQLVMVGVVVSMATAGPAPPSTPLRVKRQLPGIGGLSIEELKCRLENSADISNNRCSELNNENTGPPPPNSECTCTRYWKCRDDQPDPSPNVRPVSITGGLLNKVDLKSGISNVCQVPEDICCKNVDPSENISPVEILPYEPKCGRHNPQGSIGALFQGFTDRQAQFGEYPWMALIRRADRPLERDRSGFVGGGSLISRTVVMTATHTLNDLLASQLMVRLGEWNLEDTTEPVAYQEIPVRLKLNHPNYSAINVEYDVSLLILQFPAMLGPTIDTICLPTPGQNFDGLRCRSSGWGKDSFGAEGKFNQIMKNIDLPVVSHNDCQNALRKTNRLGSDFNLHQSFMCAGGEQDKDACTGDGGSPLVCPSPEDPSRYYQVGIVAWGIGCGVQGLPGVYVNVPEVIPWVSSVLQANLNFDIRSDPTAG</sequence>
<gene>
    <name evidence="5" type="primary">PPAF2-L6</name>
    <name evidence="5" type="ORF">Hamer_G012707</name>
</gene>
<dbReference type="PROSITE" id="PS50240">
    <property type="entry name" value="TRYPSIN_DOM"/>
    <property type="match status" value="1"/>
</dbReference>
<protein>
    <submittedName>
        <fullName evidence="5">Phenoloxidase-activating factor 2-like 6</fullName>
    </submittedName>
</protein>
<dbReference type="OrthoDB" id="6261922at2759"/>
<dbReference type="CDD" id="cd00190">
    <property type="entry name" value="Tryp_SPc"/>
    <property type="match status" value="1"/>
</dbReference>
<dbReference type="GO" id="GO:0006508">
    <property type="term" value="P:proteolysis"/>
    <property type="evidence" value="ECO:0007669"/>
    <property type="project" value="InterPro"/>
</dbReference>
<accession>A0A8J5JPZ4</accession>
<comment type="caution">
    <text evidence="5">The sequence shown here is derived from an EMBL/GenBank/DDBJ whole genome shotgun (WGS) entry which is preliminary data.</text>
</comment>
<dbReference type="PANTHER" id="PTHR24258">
    <property type="entry name" value="SERINE PROTEASE-RELATED"/>
    <property type="match status" value="1"/>
</dbReference>
<feature type="domain" description="Peptidase S1" evidence="4">
    <location>
        <begin position="165"/>
        <end position="419"/>
    </location>
</feature>
<organism evidence="5 6">
    <name type="scientific">Homarus americanus</name>
    <name type="common">American lobster</name>
    <dbReference type="NCBI Taxonomy" id="6706"/>
    <lineage>
        <taxon>Eukaryota</taxon>
        <taxon>Metazoa</taxon>
        <taxon>Ecdysozoa</taxon>
        <taxon>Arthropoda</taxon>
        <taxon>Crustacea</taxon>
        <taxon>Multicrustacea</taxon>
        <taxon>Malacostraca</taxon>
        <taxon>Eumalacostraca</taxon>
        <taxon>Eucarida</taxon>
        <taxon>Decapoda</taxon>
        <taxon>Pleocyemata</taxon>
        <taxon>Astacidea</taxon>
        <taxon>Nephropoidea</taxon>
        <taxon>Nephropidae</taxon>
        <taxon>Homarus</taxon>
    </lineage>
</organism>
<dbReference type="AlphaFoldDB" id="A0A8J5JPZ4"/>
<dbReference type="GO" id="GO:0004252">
    <property type="term" value="F:serine-type endopeptidase activity"/>
    <property type="evidence" value="ECO:0007669"/>
    <property type="project" value="InterPro"/>
</dbReference>
<keyword evidence="3" id="KW-0732">Signal</keyword>
<keyword evidence="1" id="KW-1015">Disulfide bond</keyword>
<proteinExistence type="inferred from homology"/>
<dbReference type="SMART" id="SM00020">
    <property type="entry name" value="Tryp_SPc"/>
    <property type="match status" value="1"/>
</dbReference>
<evidence type="ECO:0000313" key="5">
    <source>
        <dbReference type="EMBL" id="KAG7160166.1"/>
    </source>
</evidence>
<dbReference type="PANTHER" id="PTHR24258:SF129">
    <property type="entry name" value="LP15124P-RELATED"/>
    <property type="match status" value="1"/>
</dbReference>
<evidence type="ECO:0000256" key="1">
    <source>
        <dbReference type="ARBA" id="ARBA00023157"/>
    </source>
</evidence>
<reference evidence="5" key="1">
    <citation type="journal article" date="2021" name="Sci. Adv.">
        <title>The American lobster genome reveals insights on longevity, neural, and immune adaptations.</title>
        <authorList>
            <person name="Polinski J.M."/>
            <person name="Zimin A.V."/>
            <person name="Clark K.F."/>
            <person name="Kohn A.B."/>
            <person name="Sadowski N."/>
            <person name="Timp W."/>
            <person name="Ptitsyn A."/>
            <person name="Khanna P."/>
            <person name="Romanova D.Y."/>
            <person name="Williams P."/>
            <person name="Greenwood S.J."/>
            <person name="Moroz L.L."/>
            <person name="Walt D.R."/>
            <person name="Bodnar A.G."/>
        </authorList>
    </citation>
    <scope>NUCLEOTIDE SEQUENCE</scope>
    <source>
        <strain evidence="5">GMGI-L3</strain>
    </source>
</reference>
<evidence type="ECO:0000313" key="6">
    <source>
        <dbReference type="Proteomes" id="UP000747542"/>
    </source>
</evidence>
<dbReference type="InterPro" id="IPR001254">
    <property type="entry name" value="Trypsin_dom"/>
</dbReference>
<keyword evidence="6" id="KW-1185">Reference proteome</keyword>
<name>A0A8J5JPZ4_HOMAM</name>
<evidence type="ECO:0000259" key="4">
    <source>
        <dbReference type="PROSITE" id="PS50240"/>
    </source>
</evidence>
<feature type="signal peptide" evidence="3">
    <location>
        <begin position="1"/>
        <end position="24"/>
    </location>
</feature>
<evidence type="ECO:0000256" key="2">
    <source>
        <dbReference type="ARBA" id="ARBA00024195"/>
    </source>
</evidence>
<dbReference type="Proteomes" id="UP000747542">
    <property type="component" value="Unassembled WGS sequence"/>
</dbReference>
<dbReference type="EMBL" id="JAHLQT010031643">
    <property type="protein sequence ID" value="KAG7160166.1"/>
    <property type="molecule type" value="Genomic_DNA"/>
</dbReference>
<evidence type="ECO:0000256" key="3">
    <source>
        <dbReference type="SAM" id="SignalP"/>
    </source>
</evidence>